<dbReference type="OrthoDB" id="2831684at2759"/>
<name>A0A5N5CYZ5_9PEZI</name>
<evidence type="ECO:0000256" key="1">
    <source>
        <dbReference type="SAM" id="SignalP"/>
    </source>
</evidence>
<organism evidence="3 4">
    <name type="scientific">Lasiodiplodia theobromae</name>
    <dbReference type="NCBI Taxonomy" id="45133"/>
    <lineage>
        <taxon>Eukaryota</taxon>
        <taxon>Fungi</taxon>
        <taxon>Dikarya</taxon>
        <taxon>Ascomycota</taxon>
        <taxon>Pezizomycotina</taxon>
        <taxon>Dothideomycetes</taxon>
        <taxon>Dothideomycetes incertae sedis</taxon>
        <taxon>Botryosphaeriales</taxon>
        <taxon>Botryosphaeriaceae</taxon>
        <taxon>Lasiodiplodia</taxon>
    </lineage>
</organism>
<dbReference type="Gene3D" id="3.20.20.80">
    <property type="entry name" value="Glycosidases"/>
    <property type="match status" value="1"/>
</dbReference>
<dbReference type="InterPro" id="IPR017853">
    <property type="entry name" value="GH"/>
</dbReference>
<evidence type="ECO:0000313" key="3">
    <source>
        <dbReference type="EMBL" id="KAB2570502.1"/>
    </source>
</evidence>
<proteinExistence type="predicted"/>
<dbReference type="PANTHER" id="PTHR36183">
    <property type="entry name" value="BETA-GLUCURONIDASE"/>
    <property type="match status" value="1"/>
</dbReference>
<dbReference type="InterPro" id="IPR052974">
    <property type="entry name" value="GH79_Enzymes"/>
</dbReference>
<evidence type="ECO:0000259" key="2">
    <source>
        <dbReference type="Pfam" id="PF16862"/>
    </source>
</evidence>
<gene>
    <name evidence="3" type="ORF">DBV05_g10825</name>
</gene>
<keyword evidence="4" id="KW-1185">Reference proteome</keyword>
<sequence>MRPINQIVLLGSTATAAAAQNSSSAINWRVNPSASSDAVPVNKDYIGFGIEMKSFPDYAGYNNASNPFSTYLLTQFSSRSGGAPIPIRVGGTSMDNVYYNESLTTQAVKATGDTSCDLHTPLDLGTRWLHGFANLAPALDVRYTVQIPLARKNVTNGVALANACVAAMPGEDARRLDAFEIGNEPNYYPTIGCGGETDRNASWGPSDYAAEWTAYAEDLVAGVGALAESGAKDWFQTYTLASKADVSVWNLSNIWDELDQGGYVKTISQHYYQADATQDLKGQLLTHSTTVDTMQDKFGANIALAKTAGVDFVLGEVGAAIATGSGTPNWRLYSTLGGALWTLDFLLHGMAMGIARVSMQLGTNFRMSAWQPVTTALYDKAVHGNYYGLVAAAEFVNGDGDLQITEWSLDDVVGYAGYNGSSLSKIVVLDLDFWDNSTSVSRPQRPLNLTNLGDDVTGVRVSFLTAPSGATDNSTITWAGKRWTAENDGTEYTDGPQPVTIDVQGGVPVQNITIQASEALLLDILRD</sequence>
<evidence type="ECO:0000313" key="4">
    <source>
        <dbReference type="Proteomes" id="UP000325902"/>
    </source>
</evidence>
<keyword evidence="1" id="KW-0732">Signal</keyword>
<reference evidence="3 4" key="1">
    <citation type="journal article" date="2019" name="Sci. Rep.">
        <title>A multi-omics analysis of the grapevine pathogen Lasiodiplodia theobromae reveals that temperature affects the expression of virulence- and pathogenicity-related genes.</title>
        <authorList>
            <person name="Felix C."/>
            <person name="Meneses R."/>
            <person name="Goncalves M.F.M."/>
            <person name="Tilleman L."/>
            <person name="Duarte A.S."/>
            <person name="Jorrin-Novo J.V."/>
            <person name="Van de Peer Y."/>
            <person name="Deforce D."/>
            <person name="Van Nieuwerburgh F."/>
            <person name="Esteves A.C."/>
            <person name="Alves A."/>
        </authorList>
    </citation>
    <scope>NUCLEOTIDE SEQUENCE [LARGE SCALE GENOMIC DNA]</scope>
    <source>
        <strain evidence="3 4">LA-SOL3</strain>
    </source>
</reference>
<accession>A0A5N5CYZ5</accession>
<dbReference type="InterPro" id="IPR031728">
    <property type="entry name" value="GlcAase_C"/>
</dbReference>
<dbReference type="Proteomes" id="UP000325902">
    <property type="component" value="Unassembled WGS sequence"/>
</dbReference>
<dbReference type="AlphaFoldDB" id="A0A5N5CYZ5"/>
<dbReference type="PANTHER" id="PTHR36183:SF2">
    <property type="entry name" value="BETA-GLUCURONIDASE C-TERMINAL DOMAIN-CONTAINING PROTEIN"/>
    <property type="match status" value="1"/>
</dbReference>
<comment type="caution">
    <text evidence="3">The sequence shown here is derived from an EMBL/GenBank/DDBJ whole genome shotgun (WGS) entry which is preliminary data.</text>
</comment>
<dbReference type="EMBL" id="VCHE01000133">
    <property type="protein sequence ID" value="KAB2570502.1"/>
    <property type="molecule type" value="Genomic_DNA"/>
</dbReference>
<dbReference type="SUPFAM" id="SSF51445">
    <property type="entry name" value="(Trans)glycosidases"/>
    <property type="match status" value="1"/>
</dbReference>
<dbReference type="Pfam" id="PF16862">
    <property type="entry name" value="Glyco_hydro_79C"/>
    <property type="match status" value="1"/>
</dbReference>
<feature type="signal peptide" evidence="1">
    <location>
        <begin position="1"/>
        <end position="19"/>
    </location>
</feature>
<feature type="chain" id="PRO_5024938387" evidence="1">
    <location>
        <begin position="20"/>
        <end position="527"/>
    </location>
</feature>
<feature type="domain" description="Beta-glucuronidase C-terminal" evidence="2">
    <location>
        <begin position="414"/>
        <end position="521"/>
    </location>
</feature>
<protein>
    <submittedName>
        <fullName evidence="3">Beta-glucuronidase</fullName>
    </submittedName>
</protein>